<organism evidence="1 2">
    <name type="scientific">Araneus ventricosus</name>
    <name type="common">Orbweaver spider</name>
    <name type="synonym">Epeira ventricosa</name>
    <dbReference type="NCBI Taxonomy" id="182803"/>
    <lineage>
        <taxon>Eukaryota</taxon>
        <taxon>Metazoa</taxon>
        <taxon>Ecdysozoa</taxon>
        <taxon>Arthropoda</taxon>
        <taxon>Chelicerata</taxon>
        <taxon>Arachnida</taxon>
        <taxon>Araneae</taxon>
        <taxon>Araneomorphae</taxon>
        <taxon>Entelegynae</taxon>
        <taxon>Araneoidea</taxon>
        <taxon>Araneidae</taxon>
        <taxon>Araneus</taxon>
    </lineage>
</organism>
<dbReference type="AlphaFoldDB" id="A0A4Y2K8B6"/>
<evidence type="ECO:0000313" key="1">
    <source>
        <dbReference type="EMBL" id="GBM98680.1"/>
    </source>
</evidence>
<name>A0A4Y2K8B6_ARAVE</name>
<accession>A0A4Y2K8B6</accession>
<protein>
    <submittedName>
        <fullName evidence="1">Uncharacterized protein</fullName>
    </submittedName>
</protein>
<proteinExistence type="predicted"/>
<keyword evidence="2" id="KW-1185">Reference proteome</keyword>
<sequence>MPNAFLKASTYPETELLPPCPDIQGQLKNSRYDRSDTGVGVLMDITSHGSFPPEGGAFRLRLRELNPHNYNTHQESENLLTSPKLLIHLLAVPQNRD</sequence>
<reference evidence="1 2" key="1">
    <citation type="journal article" date="2019" name="Sci. Rep.">
        <title>Orb-weaving spider Araneus ventricosus genome elucidates the spidroin gene catalogue.</title>
        <authorList>
            <person name="Kono N."/>
            <person name="Nakamura H."/>
            <person name="Ohtoshi R."/>
            <person name="Moran D.A.P."/>
            <person name="Shinohara A."/>
            <person name="Yoshida Y."/>
            <person name="Fujiwara M."/>
            <person name="Mori M."/>
            <person name="Tomita M."/>
            <person name="Arakawa K."/>
        </authorList>
    </citation>
    <scope>NUCLEOTIDE SEQUENCE [LARGE SCALE GENOMIC DNA]</scope>
</reference>
<dbReference type="Proteomes" id="UP000499080">
    <property type="component" value="Unassembled WGS sequence"/>
</dbReference>
<evidence type="ECO:0000313" key="2">
    <source>
        <dbReference type="Proteomes" id="UP000499080"/>
    </source>
</evidence>
<comment type="caution">
    <text evidence="1">The sequence shown here is derived from an EMBL/GenBank/DDBJ whole genome shotgun (WGS) entry which is preliminary data.</text>
</comment>
<gene>
    <name evidence="1" type="ORF">AVEN_154730_1</name>
</gene>
<dbReference type="EMBL" id="BGPR01004346">
    <property type="protein sequence ID" value="GBM98680.1"/>
    <property type="molecule type" value="Genomic_DNA"/>
</dbReference>